<keyword evidence="2" id="KW-0808">Transferase</keyword>
<protein>
    <submittedName>
        <fullName evidence="2">Acetyltransferase</fullName>
    </submittedName>
</protein>
<dbReference type="Gene3D" id="3.40.630.30">
    <property type="match status" value="1"/>
</dbReference>
<sequence length="214" mass="23984">MLNYPLLDVRVSTPTLELRAATDELLDQLADLVRSGKTHADPAPYDDPMSFYETDPDLRVAKWLQAIWRGRGKVGPDAWRLYFVVMVDGRPVGEQSLAGVSFSTLGTVTTFSWLSTDLRGRGLGHEMREAILHLAFHGLGAKEAASDAFVDNLGSNAISQGLGYEPNGFDWATRQGEPALLNRWRLTRDRWEQRRRDDIQLHNIEACHALLPLS</sequence>
<dbReference type="AlphaFoldDB" id="W9G8C7"/>
<feature type="domain" description="N-acetyltransferase" evidence="1">
    <location>
        <begin position="16"/>
        <end position="187"/>
    </location>
</feature>
<organism evidence="2 3">
    <name type="scientific">Intrasporangium oryzae NRRL B-24470</name>
    <dbReference type="NCBI Taxonomy" id="1386089"/>
    <lineage>
        <taxon>Bacteria</taxon>
        <taxon>Bacillati</taxon>
        <taxon>Actinomycetota</taxon>
        <taxon>Actinomycetes</taxon>
        <taxon>Micrococcales</taxon>
        <taxon>Intrasporangiaceae</taxon>
        <taxon>Intrasporangium</taxon>
    </lineage>
</organism>
<keyword evidence="3" id="KW-1185">Reference proteome</keyword>
<dbReference type="EMBL" id="AWSA01000010">
    <property type="protein sequence ID" value="EWT02466.1"/>
    <property type="molecule type" value="Genomic_DNA"/>
</dbReference>
<dbReference type="OrthoDB" id="3466127at2"/>
<gene>
    <name evidence="2" type="ORF">N865_05075</name>
</gene>
<dbReference type="GO" id="GO:0016747">
    <property type="term" value="F:acyltransferase activity, transferring groups other than amino-acyl groups"/>
    <property type="evidence" value="ECO:0007669"/>
    <property type="project" value="InterPro"/>
</dbReference>
<dbReference type="PROSITE" id="PS51186">
    <property type="entry name" value="GNAT"/>
    <property type="match status" value="1"/>
</dbReference>
<dbReference type="eggNOG" id="COG1670">
    <property type="taxonomic scope" value="Bacteria"/>
</dbReference>
<evidence type="ECO:0000313" key="2">
    <source>
        <dbReference type="EMBL" id="EWT02466.1"/>
    </source>
</evidence>
<name>W9G8C7_9MICO</name>
<evidence type="ECO:0000313" key="3">
    <source>
        <dbReference type="Proteomes" id="UP000019489"/>
    </source>
</evidence>
<dbReference type="Pfam" id="PF13302">
    <property type="entry name" value="Acetyltransf_3"/>
    <property type="match status" value="1"/>
</dbReference>
<dbReference type="PATRIC" id="fig|1386089.3.peg.1254"/>
<accession>W9G8C7</accession>
<proteinExistence type="predicted"/>
<dbReference type="SUPFAM" id="SSF55729">
    <property type="entry name" value="Acyl-CoA N-acyltransferases (Nat)"/>
    <property type="match status" value="1"/>
</dbReference>
<dbReference type="Proteomes" id="UP000019489">
    <property type="component" value="Unassembled WGS sequence"/>
</dbReference>
<reference evidence="2 3" key="1">
    <citation type="submission" date="2013-08" db="EMBL/GenBank/DDBJ databases">
        <title>Intrasporangium oryzae NRRL B-24470.</title>
        <authorList>
            <person name="Liu H."/>
            <person name="Wang G."/>
        </authorList>
    </citation>
    <scope>NUCLEOTIDE SEQUENCE [LARGE SCALE GENOMIC DNA]</scope>
    <source>
        <strain evidence="2 3">NRRL B-24470</strain>
    </source>
</reference>
<dbReference type="InterPro" id="IPR000182">
    <property type="entry name" value="GNAT_dom"/>
</dbReference>
<dbReference type="InterPro" id="IPR016181">
    <property type="entry name" value="Acyl_CoA_acyltransferase"/>
</dbReference>
<dbReference type="STRING" id="1386089.N865_05075"/>
<evidence type="ECO:0000259" key="1">
    <source>
        <dbReference type="PROSITE" id="PS51186"/>
    </source>
</evidence>
<dbReference type="RefSeq" id="WP_034803134.1">
    <property type="nucleotide sequence ID" value="NZ_AWSA01000010.1"/>
</dbReference>
<comment type="caution">
    <text evidence="2">The sequence shown here is derived from an EMBL/GenBank/DDBJ whole genome shotgun (WGS) entry which is preliminary data.</text>
</comment>